<keyword evidence="1" id="KW-0436">Ligase</keyword>
<evidence type="ECO:0000313" key="7">
    <source>
        <dbReference type="Proteomes" id="UP001271792"/>
    </source>
</evidence>
<dbReference type="InterPro" id="IPR013815">
    <property type="entry name" value="ATP_grasp_subdomain_1"/>
</dbReference>
<evidence type="ECO:0000256" key="3">
    <source>
        <dbReference type="ARBA" id="ARBA00022840"/>
    </source>
</evidence>
<proteinExistence type="predicted"/>
<evidence type="ECO:0000313" key="6">
    <source>
        <dbReference type="EMBL" id="MDX8055688.1"/>
    </source>
</evidence>
<accession>A0ABU4U542</accession>
<evidence type="ECO:0000259" key="5">
    <source>
        <dbReference type="PROSITE" id="PS50975"/>
    </source>
</evidence>
<dbReference type="Gene3D" id="3.30.1490.20">
    <property type="entry name" value="ATP-grasp fold, A domain"/>
    <property type="match status" value="1"/>
</dbReference>
<comment type="caution">
    <text evidence="6">The sequence shown here is derived from an EMBL/GenBank/DDBJ whole genome shotgun (WGS) entry which is preliminary data.</text>
</comment>
<keyword evidence="2 4" id="KW-0547">Nucleotide-binding</keyword>
<evidence type="ECO:0000256" key="4">
    <source>
        <dbReference type="PROSITE-ProRule" id="PRU00409"/>
    </source>
</evidence>
<protein>
    <recommendedName>
        <fullName evidence="5">ATP-grasp domain-containing protein</fullName>
    </recommendedName>
</protein>
<organism evidence="6 7">
    <name type="scientific">Lentzea kristufekii</name>
    <dbReference type="NCBI Taxonomy" id="3095430"/>
    <lineage>
        <taxon>Bacteria</taxon>
        <taxon>Bacillati</taxon>
        <taxon>Actinomycetota</taxon>
        <taxon>Actinomycetes</taxon>
        <taxon>Pseudonocardiales</taxon>
        <taxon>Pseudonocardiaceae</taxon>
        <taxon>Lentzea</taxon>
    </lineage>
</organism>
<name>A0ABU4U542_9PSEU</name>
<gene>
    <name evidence="6" type="ORF">SK571_40465</name>
</gene>
<keyword evidence="7" id="KW-1185">Reference proteome</keyword>
<feature type="domain" description="ATP-grasp" evidence="5">
    <location>
        <begin position="110"/>
        <end position="306"/>
    </location>
</feature>
<sequence>MTRYVLLLNSDKPEVLSALRTREDVRLRVITRERYAHLHAGCDVAFVDSFENLHDVERAAYELAGTGPIDHVVAATEKSIAAAGLVRSLLGLPGPSFDQSLWASHKRAMKQRLRTAGLPVTDFAQAATLARVPAAARHTGWPIMMKPVFGSGSRATYRVDTAESFLSRLAAGDFTDLAARGTPIQVERMVRFGAEYHCDGIVRDGVVRFAALSRYFTPPLATPASLNGSHVVDQESPLARGVLDLHARVVAALGLTDGVTHLEVFGTDDGPVVGEVAIRPGGLGIPRNWWHVYGIDLWDEFVRAALGEPSRLPEPSVLLELPELAGLPRPARQETIARTQLPALAGVSRRAAQLPGVFEVLEPHESGTGNVEVHFAAPDPAAAADLNARLHALARPSR</sequence>
<dbReference type="RefSeq" id="WP_319989412.1">
    <property type="nucleotide sequence ID" value="NZ_JAXAVV010000031.1"/>
</dbReference>
<dbReference type="InterPro" id="IPR011761">
    <property type="entry name" value="ATP-grasp"/>
</dbReference>
<reference evidence="6 7" key="1">
    <citation type="submission" date="2023-11" db="EMBL/GenBank/DDBJ databases">
        <title>Lentzea sokolovensis, sp. nov., Lentzea kristufkii, sp. nov., and Lentzea miocenensis, sp. nov., rare actinobacteria from Sokolov Coal Basin, Miocene lacustrine sediment, Czech Republic.</title>
        <authorList>
            <person name="Lara A."/>
            <person name="Kotroba L."/>
            <person name="Nouioui I."/>
            <person name="Neumann-Schaal M."/>
            <person name="Mast Y."/>
            <person name="Chronakova A."/>
        </authorList>
    </citation>
    <scope>NUCLEOTIDE SEQUENCE [LARGE SCALE GENOMIC DNA]</scope>
    <source>
        <strain evidence="6 7">BCCO 10_0798</strain>
    </source>
</reference>
<dbReference type="PANTHER" id="PTHR43585">
    <property type="entry name" value="FUMIPYRROLE BIOSYNTHESIS PROTEIN C"/>
    <property type="match status" value="1"/>
</dbReference>
<dbReference type="PROSITE" id="PS50975">
    <property type="entry name" value="ATP_GRASP"/>
    <property type="match status" value="1"/>
</dbReference>
<keyword evidence="3 4" id="KW-0067">ATP-binding</keyword>
<dbReference type="SUPFAM" id="SSF56059">
    <property type="entry name" value="Glutathione synthetase ATP-binding domain-like"/>
    <property type="match status" value="1"/>
</dbReference>
<dbReference type="InterPro" id="IPR052032">
    <property type="entry name" value="ATP-dep_AA_Ligase"/>
</dbReference>
<dbReference type="EMBL" id="JAXAVV010000031">
    <property type="protein sequence ID" value="MDX8055688.1"/>
    <property type="molecule type" value="Genomic_DNA"/>
</dbReference>
<dbReference type="Gene3D" id="3.40.50.20">
    <property type="match status" value="1"/>
</dbReference>
<dbReference type="Proteomes" id="UP001271792">
    <property type="component" value="Unassembled WGS sequence"/>
</dbReference>
<dbReference type="PANTHER" id="PTHR43585:SF2">
    <property type="entry name" value="ATP-GRASP ENZYME FSQD"/>
    <property type="match status" value="1"/>
</dbReference>
<evidence type="ECO:0000256" key="1">
    <source>
        <dbReference type="ARBA" id="ARBA00022598"/>
    </source>
</evidence>
<evidence type="ECO:0000256" key="2">
    <source>
        <dbReference type="ARBA" id="ARBA00022741"/>
    </source>
</evidence>
<dbReference type="Gene3D" id="3.30.470.20">
    <property type="entry name" value="ATP-grasp fold, B domain"/>
    <property type="match status" value="1"/>
</dbReference>